<dbReference type="InterPro" id="IPR013087">
    <property type="entry name" value="Znf_C2H2_type"/>
</dbReference>
<dbReference type="GO" id="GO:0003677">
    <property type="term" value="F:DNA binding"/>
    <property type="evidence" value="ECO:0007669"/>
    <property type="project" value="UniProtKB-KW"/>
</dbReference>
<dbReference type="PROSITE" id="PS00028">
    <property type="entry name" value="ZINC_FINGER_C2H2_1"/>
    <property type="match status" value="1"/>
</dbReference>
<evidence type="ECO:0000256" key="9">
    <source>
        <dbReference type="PROSITE-ProRule" id="PRU00042"/>
    </source>
</evidence>
<keyword evidence="2" id="KW-0479">Metal-binding</keyword>
<dbReference type="Gene3D" id="2.30.30.140">
    <property type="match status" value="1"/>
</dbReference>
<dbReference type="InterPro" id="IPR031940">
    <property type="entry name" value="DUF4772"/>
</dbReference>
<feature type="compositionally biased region" description="Low complexity" evidence="10">
    <location>
        <begin position="423"/>
        <end position="433"/>
    </location>
</feature>
<dbReference type="AlphaFoldDB" id="A0ABD3XQ89"/>
<evidence type="ECO:0000313" key="13">
    <source>
        <dbReference type="Proteomes" id="UP001634394"/>
    </source>
</evidence>
<proteinExistence type="predicted"/>
<evidence type="ECO:0000256" key="8">
    <source>
        <dbReference type="ARBA" id="ARBA00023242"/>
    </source>
</evidence>
<feature type="region of interest" description="Disordered" evidence="10">
    <location>
        <begin position="241"/>
        <end position="275"/>
    </location>
</feature>
<feature type="region of interest" description="Disordered" evidence="10">
    <location>
        <begin position="421"/>
        <end position="476"/>
    </location>
</feature>
<evidence type="ECO:0000256" key="3">
    <source>
        <dbReference type="ARBA" id="ARBA00022771"/>
    </source>
</evidence>
<sequence length="506" mass="56658">MFGNRRLAKRSIVGTKIAALRQDGRFYPGVIRSQYVEEGPFTEAVYIVMFDDGLEKNVRARDIIGQGFQTMSCVALKSGQKVYVTLNGREVSGTVIDHDRTIDEALINVRFHTGEEMEISKKLDDVRLLQSRKSARLVDQDTDYSKLADLQLIEPKREGPISREIDVPVTAGQHWQSGHDGLEFEDNVRNDVKMELEDKSIAALALTSLSCSPASPRFQGSKELSIPVNYQDNLLLSTSASSSGFSSNHSERSDPSPPFTHLSASDPSSTGMMFGPFVKDDDIEEEKQIKTMYKCTWKKCGKICSTNSSIEAHVRTQHLGLMENDSGSDGEEEFYYTEIEVNVDAVAQGISDMYLPSHPGDSYMSVSGSTIPDHDYQKKESKLLVSSVPSGTGMFHFHYDNSTQVNIPQMKRSVSLQNNNIVPTFSSSPTSTPIRMPARPSPQERLQQHQAQSPKNHMLSSPPKSSGIHKKSRSEVRKCRKVYGMENRDMWCTQCKWKKACTRFLD</sequence>
<evidence type="ECO:0000313" key="12">
    <source>
        <dbReference type="EMBL" id="KAL3888399.1"/>
    </source>
</evidence>
<gene>
    <name evidence="12" type="ORF">ACJMK2_000767</name>
</gene>
<feature type="compositionally biased region" description="Polar residues" evidence="10">
    <location>
        <begin position="262"/>
        <end position="271"/>
    </location>
</feature>
<dbReference type="PANTHER" id="PTHR13006:SF9">
    <property type="entry name" value="GLUCOSE TRANSPORTER 4 ENHANCER FACTOR, ISOFORM G"/>
    <property type="match status" value="1"/>
</dbReference>
<comment type="subcellular location">
    <subcellularLocation>
        <location evidence="1">Nucleus</location>
    </subcellularLocation>
</comment>
<evidence type="ECO:0000256" key="7">
    <source>
        <dbReference type="ARBA" id="ARBA00023163"/>
    </source>
</evidence>
<feature type="compositionally biased region" description="Polar residues" evidence="10">
    <location>
        <begin position="444"/>
        <end position="464"/>
    </location>
</feature>
<evidence type="ECO:0000256" key="6">
    <source>
        <dbReference type="ARBA" id="ARBA00023125"/>
    </source>
</evidence>
<accession>A0ABD3XQ89</accession>
<keyword evidence="13" id="KW-1185">Reference proteome</keyword>
<comment type="caution">
    <text evidence="12">The sequence shown here is derived from an EMBL/GenBank/DDBJ whole genome shotgun (WGS) entry which is preliminary data.</text>
</comment>
<dbReference type="PANTHER" id="PTHR13006">
    <property type="entry name" value="PAPILLOMAVIRUS REGULATORY FACTOR PRF-1"/>
    <property type="match status" value="1"/>
</dbReference>
<keyword evidence="5" id="KW-0805">Transcription regulation</keyword>
<evidence type="ECO:0000259" key="11">
    <source>
        <dbReference type="PROSITE" id="PS50157"/>
    </source>
</evidence>
<feature type="domain" description="C2H2-type" evidence="11">
    <location>
        <begin position="293"/>
        <end position="323"/>
    </location>
</feature>
<dbReference type="Proteomes" id="UP001634394">
    <property type="component" value="Unassembled WGS sequence"/>
</dbReference>
<evidence type="ECO:0000256" key="2">
    <source>
        <dbReference type="ARBA" id="ARBA00022723"/>
    </source>
</evidence>
<dbReference type="EMBL" id="JBJQND010000001">
    <property type="protein sequence ID" value="KAL3888399.1"/>
    <property type="molecule type" value="Genomic_DNA"/>
</dbReference>
<dbReference type="PROSITE" id="PS50157">
    <property type="entry name" value="ZINC_FINGER_C2H2_2"/>
    <property type="match status" value="1"/>
</dbReference>
<keyword evidence="6" id="KW-0238">DNA-binding</keyword>
<dbReference type="SUPFAM" id="SSF63748">
    <property type="entry name" value="Tudor/PWWP/MBT"/>
    <property type="match status" value="1"/>
</dbReference>
<reference evidence="12 13" key="1">
    <citation type="submission" date="2024-11" db="EMBL/GenBank/DDBJ databases">
        <title>Chromosome-level genome assembly of the freshwater bivalve Anodonta woodiana.</title>
        <authorList>
            <person name="Chen X."/>
        </authorList>
    </citation>
    <scope>NUCLEOTIDE SEQUENCE [LARGE SCALE GENOMIC DNA]</scope>
    <source>
        <strain evidence="12">MN2024</strain>
        <tissue evidence="12">Gills</tissue>
    </source>
</reference>
<evidence type="ECO:0000256" key="10">
    <source>
        <dbReference type="SAM" id="MobiDB-lite"/>
    </source>
</evidence>
<keyword evidence="8" id="KW-0539">Nucleus</keyword>
<evidence type="ECO:0000256" key="1">
    <source>
        <dbReference type="ARBA" id="ARBA00004123"/>
    </source>
</evidence>
<name>A0ABD3XQ89_SINWO</name>
<keyword evidence="7" id="KW-0804">Transcription</keyword>
<evidence type="ECO:0000256" key="4">
    <source>
        <dbReference type="ARBA" id="ARBA00022833"/>
    </source>
</evidence>
<evidence type="ECO:0000256" key="5">
    <source>
        <dbReference type="ARBA" id="ARBA00023015"/>
    </source>
</evidence>
<dbReference type="GO" id="GO:0005634">
    <property type="term" value="C:nucleus"/>
    <property type="evidence" value="ECO:0007669"/>
    <property type="project" value="UniProtKB-SubCell"/>
</dbReference>
<dbReference type="Pfam" id="PF15997">
    <property type="entry name" value="DUF4772"/>
    <property type="match status" value="1"/>
</dbReference>
<keyword evidence="3 9" id="KW-0863">Zinc-finger</keyword>
<keyword evidence="4" id="KW-0862">Zinc</keyword>
<organism evidence="12 13">
    <name type="scientific">Sinanodonta woodiana</name>
    <name type="common">Chinese pond mussel</name>
    <name type="synonym">Anodonta woodiana</name>
    <dbReference type="NCBI Taxonomy" id="1069815"/>
    <lineage>
        <taxon>Eukaryota</taxon>
        <taxon>Metazoa</taxon>
        <taxon>Spiralia</taxon>
        <taxon>Lophotrochozoa</taxon>
        <taxon>Mollusca</taxon>
        <taxon>Bivalvia</taxon>
        <taxon>Autobranchia</taxon>
        <taxon>Heteroconchia</taxon>
        <taxon>Palaeoheterodonta</taxon>
        <taxon>Unionida</taxon>
        <taxon>Unionoidea</taxon>
        <taxon>Unionidae</taxon>
        <taxon>Unioninae</taxon>
        <taxon>Sinanodonta</taxon>
    </lineage>
</organism>
<protein>
    <recommendedName>
        <fullName evidence="11">C2H2-type domain-containing protein</fullName>
    </recommendedName>
</protein>
<dbReference type="GO" id="GO:0008270">
    <property type="term" value="F:zinc ion binding"/>
    <property type="evidence" value="ECO:0007669"/>
    <property type="project" value="UniProtKB-KW"/>
</dbReference>
<dbReference type="SMART" id="SM01366">
    <property type="entry name" value="c-clamp"/>
    <property type="match status" value="1"/>
</dbReference>
<dbReference type="InterPro" id="IPR052253">
    <property type="entry name" value="CR1/CR2-DNA-binding_regulator"/>
</dbReference>